<dbReference type="PANTHER" id="PTHR14089:SF2">
    <property type="entry name" value="PRE-MRNA-SPLICING FACTOR CWC2"/>
    <property type="match status" value="1"/>
</dbReference>
<evidence type="ECO:0000256" key="1">
    <source>
        <dbReference type="ARBA" id="ARBA00004123"/>
    </source>
</evidence>
<dbReference type="InterPro" id="IPR012677">
    <property type="entry name" value="Nucleotide-bd_a/b_plait_sf"/>
</dbReference>
<keyword evidence="7 13" id="KW-0862">Zinc</keyword>
<dbReference type="SMART" id="SM00360">
    <property type="entry name" value="RRM"/>
    <property type="match status" value="1"/>
</dbReference>
<dbReference type="SUPFAM" id="SSF54928">
    <property type="entry name" value="RNA-binding domain, RBD"/>
    <property type="match status" value="1"/>
</dbReference>
<dbReference type="EMBL" id="PJQD01000048">
    <property type="protein sequence ID" value="POY72613.1"/>
    <property type="molecule type" value="Genomic_DNA"/>
</dbReference>
<evidence type="ECO:0008006" key="19">
    <source>
        <dbReference type="Google" id="ProtNLM"/>
    </source>
</evidence>
<evidence type="ECO:0000256" key="2">
    <source>
        <dbReference type="ARBA" id="ARBA00008024"/>
    </source>
</evidence>
<comment type="caution">
    <text evidence="17">The sequence shown here is derived from an EMBL/GenBank/DDBJ whole genome shotgun (WGS) entry which is preliminary data.</text>
</comment>
<evidence type="ECO:0000256" key="3">
    <source>
        <dbReference type="ARBA" id="ARBA00022664"/>
    </source>
</evidence>
<feature type="compositionally biased region" description="Basic residues" evidence="14">
    <location>
        <begin position="13"/>
        <end position="22"/>
    </location>
</feature>
<evidence type="ECO:0000256" key="12">
    <source>
        <dbReference type="PROSITE-ProRule" id="PRU00176"/>
    </source>
</evidence>
<keyword evidence="8 12" id="KW-0694">RNA-binding</keyword>
<dbReference type="Pfam" id="PF16131">
    <property type="entry name" value="Torus"/>
    <property type="match status" value="2"/>
</dbReference>
<feature type="region of interest" description="Disordered" evidence="14">
    <location>
        <begin position="295"/>
        <end position="334"/>
    </location>
</feature>
<evidence type="ECO:0000256" key="10">
    <source>
        <dbReference type="ARBA" id="ARBA00023242"/>
    </source>
</evidence>
<dbReference type="PROSITE" id="PS50102">
    <property type="entry name" value="RRM"/>
    <property type="match status" value="1"/>
</dbReference>
<evidence type="ECO:0000256" key="5">
    <source>
        <dbReference type="ARBA" id="ARBA00022728"/>
    </source>
</evidence>
<dbReference type="Pfam" id="PF00076">
    <property type="entry name" value="RRM_1"/>
    <property type="match status" value="1"/>
</dbReference>
<evidence type="ECO:0000256" key="4">
    <source>
        <dbReference type="ARBA" id="ARBA00022723"/>
    </source>
</evidence>
<dbReference type="STRING" id="741276.A0A2S5B758"/>
<dbReference type="PROSITE" id="PS50103">
    <property type="entry name" value="ZF_C3H1"/>
    <property type="match status" value="1"/>
</dbReference>
<dbReference type="InterPro" id="IPR034181">
    <property type="entry name" value="Cwc2_RRM"/>
</dbReference>
<keyword evidence="11" id="KW-0131">Cell cycle</keyword>
<dbReference type="OrthoDB" id="10251848at2759"/>
<reference evidence="17 18" key="1">
    <citation type="journal article" date="2018" name="Front. Microbiol.">
        <title>Prospects for Fungal Bioremediation of Acidic Radioactive Waste Sites: Characterization and Genome Sequence of Rhodotorula taiwanensis MD1149.</title>
        <authorList>
            <person name="Tkavc R."/>
            <person name="Matrosova V.Y."/>
            <person name="Grichenko O.E."/>
            <person name="Gostincar C."/>
            <person name="Volpe R.P."/>
            <person name="Klimenkova P."/>
            <person name="Gaidamakova E.K."/>
            <person name="Zhou C.E."/>
            <person name="Stewart B.J."/>
            <person name="Lyman M.G."/>
            <person name="Malfatti S.A."/>
            <person name="Rubinfeld B."/>
            <person name="Courtot M."/>
            <person name="Singh J."/>
            <person name="Dalgard C.L."/>
            <person name="Hamilton T."/>
            <person name="Frey K.G."/>
            <person name="Gunde-Cimerman N."/>
            <person name="Dugan L."/>
            <person name="Daly M.J."/>
        </authorList>
    </citation>
    <scope>NUCLEOTIDE SEQUENCE [LARGE SCALE GENOMIC DNA]</scope>
    <source>
        <strain evidence="17 18">MD1149</strain>
    </source>
</reference>
<dbReference type="CDD" id="cd12360">
    <property type="entry name" value="RRM_cwf2"/>
    <property type="match status" value="1"/>
</dbReference>
<dbReference type="InterPro" id="IPR032297">
    <property type="entry name" value="Torus"/>
</dbReference>
<evidence type="ECO:0000256" key="6">
    <source>
        <dbReference type="ARBA" id="ARBA00022771"/>
    </source>
</evidence>
<feature type="region of interest" description="Disordered" evidence="14">
    <location>
        <begin position="1"/>
        <end position="36"/>
    </location>
</feature>
<dbReference type="Proteomes" id="UP000237144">
    <property type="component" value="Unassembled WGS sequence"/>
</dbReference>
<dbReference type="GO" id="GO:0017070">
    <property type="term" value="F:U6 snRNA binding"/>
    <property type="evidence" value="ECO:0007669"/>
    <property type="project" value="TreeGrafter"/>
</dbReference>
<keyword evidence="18" id="KW-1185">Reference proteome</keyword>
<feature type="zinc finger region" description="C3H1-type" evidence="13">
    <location>
        <begin position="103"/>
        <end position="130"/>
    </location>
</feature>
<dbReference type="GO" id="GO:0071007">
    <property type="term" value="C:U2-type catalytic step 2 spliceosome"/>
    <property type="evidence" value="ECO:0007669"/>
    <property type="project" value="TreeGrafter"/>
</dbReference>
<feature type="domain" description="C3H1-type" evidence="16">
    <location>
        <begin position="103"/>
        <end position="130"/>
    </location>
</feature>
<dbReference type="GO" id="GO:0008380">
    <property type="term" value="P:RNA splicing"/>
    <property type="evidence" value="ECO:0007669"/>
    <property type="project" value="UniProtKB-KW"/>
</dbReference>
<sequence>MADQMVPTEPPKKRMVKRKPARKQVEHGQIERKEPQQTGQTYNMWYHKWARPCFFRFPPFDLRLALTRAAAGGDKYDSMGVQEKAQTRVNIKKDAGYTRADGSGNKYICLFFTRGCCPYGQECTYLHRLPPRAHVLPDASLDVFGREKHSQYRDDMGGVGSFSRQNRTLYIGRIKETRDTPEIVEEHFSEFGEIERIKVLTSRGVAFVTYVQELNAQFAKEAMMHQSLDNDEVLNVRWATEDPNPAAKRQEHARLLKEGESGVQVSLDPEFVQRVRELDELEGKVAPRTAAAEIEAGEGQRQLTAGGDDGDEAGEQNGRQAKRARIEAPPAATVVEEQARNNNTAAGPAPTTSTASAAPAAVGGILSGHAVDSLRVLAQLREKRLQEAKANGIAPAPPKSAAPTGLGGLAAYGSDDESD</sequence>
<evidence type="ECO:0000256" key="7">
    <source>
        <dbReference type="ARBA" id="ARBA00022833"/>
    </source>
</evidence>
<dbReference type="FunFam" id="3.30.70.330:FF:000249">
    <property type="entry name" value="Pre-mRNA-splicing factor CWC2, variant"/>
    <property type="match status" value="1"/>
</dbReference>
<dbReference type="GO" id="GO:0071006">
    <property type="term" value="C:U2-type catalytic step 1 spliceosome"/>
    <property type="evidence" value="ECO:0007669"/>
    <property type="project" value="TreeGrafter"/>
</dbReference>
<dbReference type="GO" id="GO:0000974">
    <property type="term" value="C:Prp19 complex"/>
    <property type="evidence" value="ECO:0007669"/>
    <property type="project" value="TreeGrafter"/>
</dbReference>
<feature type="compositionally biased region" description="Basic and acidic residues" evidence="14">
    <location>
        <begin position="23"/>
        <end position="35"/>
    </location>
</feature>
<keyword evidence="3" id="KW-0507">mRNA processing</keyword>
<evidence type="ECO:0000256" key="8">
    <source>
        <dbReference type="ARBA" id="ARBA00022884"/>
    </source>
</evidence>
<protein>
    <recommendedName>
        <fullName evidence="19">Pre-mRNA-splicing factor CWC2</fullName>
    </recommendedName>
</protein>
<organism evidence="17 18">
    <name type="scientific">Rhodotorula taiwanensis</name>
    <dbReference type="NCBI Taxonomy" id="741276"/>
    <lineage>
        <taxon>Eukaryota</taxon>
        <taxon>Fungi</taxon>
        <taxon>Dikarya</taxon>
        <taxon>Basidiomycota</taxon>
        <taxon>Pucciniomycotina</taxon>
        <taxon>Microbotryomycetes</taxon>
        <taxon>Sporidiobolales</taxon>
        <taxon>Sporidiobolaceae</taxon>
        <taxon>Rhodotorula</taxon>
    </lineage>
</organism>
<evidence type="ECO:0000313" key="17">
    <source>
        <dbReference type="EMBL" id="POY72613.1"/>
    </source>
</evidence>
<dbReference type="Gene3D" id="3.30.70.330">
    <property type="match status" value="1"/>
</dbReference>
<feature type="domain" description="RRM" evidence="15">
    <location>
        <begin position="167"/>
        <end position="241"/>
    </location>
</feature>
<dbReference type="GO" id="GO:0006397">
    <property type="term" value="P:mRNA processing"/>
    <property type="evidence" value="ECO:0007669"/>
    <property type="project" value="UniProtKB-KW"/>
</dbReference>
<keyword evidence="10" id="KW-0539">Nucleus</keyword>
<name>A0A2S5B758_9BASI</name>
<keyword evidence="5" id="KW-0747">Spliceosome</keyword>
<evidence type="ECO:0000256" key="13">
    <source>
        <dbReference type="PROSITE-ProRule" id="PRU00723"/>
    </source>
</evidence>
<evidence type="ECO:0000256" key="9">
    <source>
        <dbReference type="ARBA" id="ARBA00023187"/>
    </source>
</evidence>
<proteinExistence type="inferred from homology"/>
<dbReference type="InterPro" id="IPR036855">
    <property type="entry name" value="Znf_CCCH_sf"/>
</dbReference>
<evidence type="ECO:0000256" key="14">
    <source>
        <dbReference type="SAM" id="MobiDB-lite"/>
    </source>
</evidence>
<keyword evidence="4 13" id="KW-0479">Metal-binding</keyword>
<dbReference type="GO" id="GO:0036002">
    <property type="term" value="F:pre-mRNA binding"/>
    <property type="evidence" value="ECO:0007669"/>
    <property type="project" value="TreeGrafter"/>
</dbReference>
<comment type="similarity">
    <text evidence="2">Belongs to the RRM CWC2 family.</text>
</comment>
<evidence type="ECO:0000256" key="11">
    <source>
        <dbReference type="ARBA" id="ARBA00023306"/>
    </source>
</evidence>
<feature type="region of interest" description="Disordered" evidence="14">
    <location>
        <begin position="388"/>
        <end position="419"/>
    </location>
</feature>
<dbReference type="SUPFAM" id="SSF90229">
    <property type="entry name" value="CCCH zinc finger"/>
    <property type="match status" value="1"/>
</dbReference>
<dbReference type="InterPro" id="IPR000504">
    <property type="entry name" value="RRM_dom"/>
</dbReference>
<evidence type="ECO:0000313" key="18">
    <source>
        <dbReference type="Proteomes" id="UP000237144"/>
    </source>
</evidence>
<dbReference type="GO" id="GO:0008270">
    <property type="term" value="F:zinc ion binding"/>
    <property type="evidence" value="ECO:0007669"/>
    <property type="project" value="UniProtKB-KW"/>
</dbReference>
<evidence type="ECO:0000259" key="16">
    <source>
        <dbReference type="PROSITE" id="PS50103"/>
    </source>
</evidence>
<dbReference type="InterPro" id="IPR039171">
    <property type="entry name" value="Cwc2/Slt11"/>
</dbReference>
<dbReference type="InterPro" id="IPR035979">
    <property type="entry name" value="RBD_domain_sf"/>
</dbReference>
<keyword evidence="9" id="KW-0508">mRNA splicing</keyword>
<accession>A0A2S5B758</accession>
<gene>
    <name evidence="17" type="ORF">BMF94_4441</name>
</gene>
<comment type="subcellular location">
    <subcellularLocation>
        <location evidence="1">Nucleus</location>
    </subcellularLocation>
</comment>
<dbReference type="PANTHER" id="PTHR14089">
    <property type="entry name" value="PRE-MRNA-SPLICING FACTOR RBM22"/>
    <property type="match status" value="1"/>
</dbReference>
<evidence type="ECO:0000259" key="15">
    <source>
        <dbReference type="PROSITE" id="PS50102"/>
    </source>
</evidence>
<dbReference type="AlphaFoldDB" id="A0A2S5B758"/>
<dbReference type="InterPro" id="IPR000571">
    <property type="entry name" value="Znf_CCCH"/>
</dbReference>
<keyword evidence="6 13" id="KW-0863">Zinc-finger</keyword>